<evidence type="ECO:0000259" key="6">
    <source>
        <dbReference type="PROSITE" id="PS50893"/>
    </source>
</evidence>
<keyword evidence="3 7" id="KW-0067">ATP-binding</keyword>
<comment type="function">
    <text evidence="5">Part of the ABC transporter complex HmuTUV involved in hemin import. Responsible for energy coupling to the transport system.</text>
</comment>
<sequence>MSLALEVTGARARLGRVEALSGASLAVRPGELVGLVGPNGAGKTTLLRAALGLVRLQAGAARLGGREVSALSDLQRASLAGYLPQERRVGWNLPAWRIASLGAADRAPAQAREAAMQALARVGMADQAARGVLDLSGGERARVLFARLLATAAPLLAADEPAAGLDPDAQLLALELLREEAGAGRAVVATLHDLGLAARSCDRIVVIARGRTVADGPPQEALSPAVLSQVFGLDGELVSTERGPVLAARRSRR</sequence>
<name>A0ABW4N3T5_9CAUL</name>
<dbReference type="PROSITE" id="PS50893">
    <property type="entry name" value="ABC_TRANSPORTER_2"/>
    <property type="match status" value="1"/>
</dbReference>
<keyword evidence="2" id="KW-0547">Nucleotide-binding</keyword>
<evidence type="ECO:0000256" key="1">
    <source>
        <dbReference type="ARBA" id="ARBA00022448"/>
    </source>
</evidence>
<evidence type="ECO:0000313" key="8">
    <source>
        <dbReference type="Proteomes" id="UP001597237"/>
    </source>
</evidence>
<dbReference type="InterPro" id="IPR003439">
    <property type="entry name" value="ABC_transporter-like_ATP-bd"/>
</dbReference>
<gene>
    <name evidence="7" type="ORF">ACFSC0_15170</name>
</gene>
<dbReference type="Proteomes" id="UP001597237">
    <property type="component" value="Unassembled WGS sequence"/>
</dbReference>
<dbReference type="PROSITE" id="PS00211">
    <property type="entry name" value="ABC_TRANSPORTER_1"/>
    <property type="match status" value="1"/>
</dbReference>
<dbReference type="RefSeq" id="WP_377280882.1">
    <property type="nucleotide sequence ID" value="NZ_JBHRSI010000002.1"/>
</dbReference>
<evidence type="ECO:0000256" key="3">
    <source>
        <dbReference type="ARBA" id="ARBA00022840"/>
    </source>
</evidence>
<dbReference type="InterPro" id="IPR017871">
    <property type="entry name" value="ABC_transporter-like_CS"/>
</dbReference>
<organism evidence="7 8">
    <name type="scientific">Phenylobacterium terrae</name>
    <dbReference type="NCBI Taxonomy" id="2665495"/>
    <lineage>
        <taxon>Bacteria</taxon>
        <taxon>Pseudomonadati</taxon>
        <taxon>Pseudomonadota</taxon>
        <taxon>Alphaproteobacteria</taxon>
        <taxon>Caulobacterales</taxon>
        <taxon>Caulobacteraceae</taxon>
        <taxon>Phenylobacterium</taxon>
    </lineage>
</organism>
<keyword evidence="4" id="KW-1278">Translocase</keyword>
<proteinExistence type="predicted"/>
<evidence type="ECO:0000256" key="5">
    <source>
        <dbReference type="ARBA" id="ARBA00037066"/>
    </source>
</evidence>
<protein>
    <submittedName>
        <fullName evidence="7">ABC transporter ATP-binding protein</fullName>
    </submittedName>
</protein>
<dbReference type="InterPro" id="IPR003593">
    <property type="entry name" value="AAA+_ATPase"/>
</dbReference>
<reference evidence="8" key="1">
    <citation type="journal article" date="2019" name="Int. J. Syst. Evol. Microbiol.">
        <title>The Global Catalogue of Microorganisms (GCM) 10K type strain sequencing project: providing services to taxonomists for standard genome sequencing and annotation.</title>
        <authorList>
            <consortium name="The Broad Institute Genomics Platform"/>
            <consortium name="The Broad Institute Genome Sequencing Center for Infectious Disease"/>
            <person name="Wu L."/>
            <person name="Ma J."/>
        </authorList>
    </citation>
    <scope>NUCLEOTIDE SEQUENCE [LARGE SCALE GENOMIC DNA]</scope>
    <source>
        <strain evidence="8">DFY28</strain>
    </source>
</reference>
<dbReference type="SUPFAM" id="SSF52540">
    <property type="entry name" value="P-loop containing nucleoside triphosphate hydrolases"/>
    <property type="match status" value="1"/>
</dbReference>
<accession>A0ABW4N3T5</accession>
<keyword evidence="8" id="KW-1185">Reference proteome</keyword>
<dbReference type="Gene3D" id="3.40.50.300">
    <property type="entry name" value="P-loop containing nucleotide triphosphate hydrolases"/>
    <property type="match status" value="1"/>
</dbReference>
<dbReference type="EMBL" id="JBHUEY010000006">
    <property type="protein sequence ID" value="MFD1784743.1"/>
    <property type="molecule type" value="Genomic_DNA"/>
</dbReference>
<dbReference type="PANTHER" id="PTHR42794">
    <property type="entry name" value="HEMIN IMPORT ATP-BINDING PROTEIN HMUV"/>
    <property type="match status" value="1"/>
</dbReference>
<dbReference type="InterPro" id="IPR027417">
    <property type="entry name" value="P-loop_NTPase"/>
</dbReference>
<keyword evidence="1" id="KW-0813">Transport</keyword>
<dbReference type="SMART" id="SM00382">
    <property type="entry name" value="AAA"/>
    <property type="match status" value="1"/>
</dbReference>
<dbReference type="Pfam" id="PF00005">
    <property type="entry name" value="ABC_tran"/>
    <property type="match status" value="1"/>
</dbReference>
<comment type="caution">
    <text evidence="7">The sequence shown here is derived from an EMBL/GenBank/DDBJ whole genome shotgun (WGS) entry which is preliminary data.</text>
</comment>
<feature type="domain" description="ABC transporter" evidence="6">
    <location>
        <begin position="5"/>
        <end position="234"/>
    </location>
</feature>
<dbReference type="PANTHER" id="PTHR42794:SF1">
    <property type="entry name" value="HEMIN IMPORT ATP-BINDING PROTEIN HMUV"/>
    <property type="match status" value="1"/>
</dbReference>
<evidence type="ECO:0000256" key="4">
    <source>
        <dbReference type="ARBA" id="ARBA00022967"/>
    </source>
</evidence>
<evidence type="ECO:0000256" key="2">
    <source>
        <dbReference type="ARBA" id="ARBA00022741"/>
    </source>
</evidence>
<dbReference type="GO" id="GO:0005524">
    <property type="term" value="F:ATP binding"/>
    <property type="evidence" value="ECO:0007669"/>
    <property type="project" value="UniProtKB-KW"/>
</dbReference>
<evidence type="ECO:0000313" key="7">
    <source>
        <dbReference type="EMBL" id="MFD1784743.1"/>
    </source>
</evidence>